<proteinExistence type="predicted"/>
<keyword evidence="2" id="KW-1185">Reference proteome</keyword>
<accession>A0A5C6AZG3</accession>
<dbReference type="PRINTS" id="PR00313">
    <property type="entry name" value="CABNDNGRPT"/>
</dbReference>
<sequence>MTRRKSSLIIMNTSQLCKQIANVVRRKTGADRKGRGRVRSSRLGMERFEDRRMMTVAFYSLPDHFLAVDQGFDTNTDTTYLVGSMNQQTDSPIATLVTSVDLETFQVDELIGLGPGTQVEGISSDGVRIAGVSKSPGSISVGEGTTWLSSAPDSPTGIGFVPGNPATSVAISAWSGGVVGDQGGIQDGIVWTPTGGLVVLFDGGGGSSVVDVSANGDTSVGDASSIVVGSVGAAYWDSTGFHALPTPNGDTSQAIAISPNVNFIGGNIAFFDPATFDGGLQATVWTLVDADYEHNLLTWSDGSRVRGSVVDVSDSGYAVVSLSGVTSGSFGGGAAIYHADVGVLSLADFVALHGDGMQLPDPNVVPVAISDVADGVIQIAFETLIIKVDVNDGITTVEGTEGSDNITQHIAAGESLRIHGNGGNDRITVFVDGPGATLIVDGGTGDDHIVVYNRAADSSLQIVGGEGDETVSLHSTNASDAAIDVDLGGGADTFMSYVIQSPGIASFVDMGSGDDAVYNHVRESDSSVFGFDLGEGTDRFSSYVFYSTDVSVGVFGAGGDARVSHFAYASPGFVQATVLGEGNHRVTNYAYYSNGGRNAVSVGGGRSIVYDYVFASDDVHGVYDFGDGRSVFTGYAMRSNRVTHEVFASSAQTRSRGFAIGSLDYSVTRRDLHSELSTDPVGVLDAVFAELGR</sequence>
<evidence type="ECO:0000313" key="1">
    <source>
        <dbReference type="EMBL" id="TWU04897.1"/>
    </source>
</evidence>
<organism evidence="1 2">
    <name type="scientific">Stieleria varia</name>
    <dbReference type="NCBI Taxonomy" id="2528005"/>
    <lineage>
        <taxon>Bacteria</taxon>
        <taxon>Pseudomonadati</taxon>
        <taxon>Planctomycetota</taxon>
        <taxon>Planctomycetia</taxon>
        <taxon>Pirellulales</taxon>
        <taxon>Pirellulaceae</taxon>
        <taxon>Stieleria</taxon>
    </lineage>
</organism>
<name>A0A5C6AZG3_9BACT</name>
<comment type="caution">
    <text evidence="1">The sequence shown here is derived from an EMBL/GenBank/DDBJ whole genome shotgun (WGS) entry which is preliminary data.</text>
</comment>
<evidence type="ECO:0000313" key="2">
    <source>
        <dbReference type="Proteomes" id="UP000320176"/>
    </source>
</evidence>
<dbReference type="Proteomes" id="UP000320176">
    <property type="component" value="Unassembled WGS sequence"/>
</dbReference>
<gene>
    <name evidence="1" type="ORF">Pla52n_29420</name>
</gene>
<reference evidence="1 2" key="1">
    <citation type="submission" date="2019-02" db="EMBL/GenBank/DDBJ databases">
        <title>Deep-cultivation of Planctomycetes and their phenomic and genomic characterization uncovers novel biology.</title>
        <authorList>
            <person name="Wiegand S."/>
            <person name="Jogler M."/>
            <person name="Boedeker C."/>
            <person name="Pinto D."/>
            <person name="Vollmers J."/>
            <person name="Rivas-Marin E."/>
            <person name="Kohn T."/>
            <person name="Peeters S.H."/>
            <person name="Heuer A."/>
            <person name="Rast P."/>
            <person name="Oberbeckmann S."/>
            <person name="Bunk B."/>
            <person name="Jeske O."/>
            <person name="Meyerdierks A."/>
            <person name="Storesund J.E."/>
            <person name="Kallscheuer N."/>
            <person name="Luecker S."/>
            <person name="Lage O.M."/>
            <person name="Pohl T."/>
            <person name="Merkel B.J."/>
            <person name="Hornburger P."/>
            <person name="Mueller R.-W."/>
            <person name="Bruemmer F."/>
            <person name="Labrenz M."/>
            <person name="Spormann A.M."/>
            <person name="Op Den Camp H."/>
            <person name="Overmann J."/>
            <person name="Amann R."/>
            <person name="Jetten M.S.M."/>
            <person name="Mascher T."/>
            <person name="Medema M.H."/>
            <person name="Devos D.P."/>
            <person name="Kaster A.-K."/>
            <person name="Ovreas L."/>
            <person name="Rohde M."/>
            <person name="Galperin M.Y."/>
            <person name="Jogler C."/>
        </authorList>
    </citation>
    <scope>NUCLEOTIDE SEQUENCE [LARGE SCALE GENOMIC DNA]</scope>
    <source>
        <strain evidence="1 2">Pla52n</strain>
    </source>
</reference>
<dbReference type="AlphaFoldDB" id="A0A5C6AZG3"/>
<protein>
    <submittedName>
        <fullName evidence="1">Uncharacterized protein</fullName>
    </submittedName>
</protein>
<dbReference type="EMBL" id="SJPN01000003">
    <property type="protein sequence ID" value="TWU04897.1"/>
    <property type="molecule type" value="Genomic_DNA"/>
</dbReference>